<comment type="caution">
    <text evidence="1">The sequence shown here is derived from an EMBL/GenBank/DDBJ whole genome shotgun (WGS) entry which is preliminary data.</text>
</comment>
<dbReference type="Proteomes" id="UP001056120">
    <property type="component" value="Linkage Group LG25"/>
</dbReference>
<accession>A0ACB9A4X9</accession>
<evidence type="ECO:0000313" key="1">
    <source>
        <dbReference type="EMBL" id="KAI3705021.1"/>
    </source>
</evidence>
<proteinExistence type="predicted"/>
<gene>
    <name evidence="1" type="ORF">L1987_75251</name>
</gene>
<dbReference type="EMBL" id="CM042042">
    <property type="protein sequence ID" value="KAI3705021.1"/>
    <property type="molecule type" value="Genomic_DNA"/>
</dbReference>
<reference evidence="2" key="1">
    <citation type="journal article" date="2022" name="Mol. Ecol. Resour.">
        <title>The genomes of chicory, endive, great burdock and yacon provide insights into Asteraceae palaeo-polyploidization history and plant inulin production.</title>
        <authorList>
            <person name="Fan W."/>
            <person name="Wang S."/>
            <person name="Wang H."/>
            <person name="Wang A."/>
            <person name="Jiang F."/>
            <person name="Liu H."/>
            <person name="Zhao H."/>
            <person name="Xu D."/>
            <person name="Zhang Y."/>
        </authorList>
    </citation>
    <scope>NUCLEOTIDE SEQUENCE [LARGE SCALE GENOMIC DNA]</scope>
    <source>
        <strain evidence="2">cv. Yunnan</strain>
    </source>
</reference>
<protein>
    <submittedName>
        <fullName evidence="1">Uncharacterized protein</fullName>
    </submittedName>
</protein>
<organism evidence="1 2">
    <name type="scientific">Smallanthus sonchifolius</name>
    <dbReference type="NCBI Taxonomy" id="185202"/>
    <lineage>
        <taxon>Eukaryota</taxon>
        <taxon>Viridiplantae</taxon>
        <taxon>Streptophyta</taxon>
        <taxon>Embryophyta</taxon>
        <taxon>Tracheophyta</taxon>
        <taxon>Spermatophyta</taxon>
        <taxon>Magnoliopsida</taxon>
        <taxon>eudicotyledons</taxon>
        <taxon>Gunneridae</taxon>
        <taxon>Pentapetalae</taxon>
        <taxon>asterids</taxon>
        <taxon>campanulids</taxon>
        <taxon>Asterales</taxon>
        <taxon>Asteraceae</taxon>
        <taxon>Asteroideae</taxon>
        <taxon>Heliantheae alliance</taxon>
        <taxon>Millerieae</taxon>
        <taxon>Smallanthus</taxon>
    </lineage>
</organism>
<sequence length="79" mass="8698">MRRLSGMDWGSEGGVGERGVISFFTNFLESLYMQTGETASITCEKSRTCLLKALISSRICNLCMVEGEQDLPFAGLLQI</sequence>
<name>A0ACB9A4X9_9ASTR</name>
<evidence type="ECO:0000313" key="2">
    <source>
        <dbReference type="Proteomes" id="UP001056120"/>
    </source>
</evidence>
<keyword evidence="2" id="KW-1185">Reference proteome</keyword>
<reference evidence="1 2" key="2">
    <citation type="journal article" date="2022" name="Mol. Ecol. Resour.">
        <title>The genomes of chicory, endive, great burdock and yacon provide insights into Asteraceae paleo-polyploidization history and plant inulin production.</title>
        <authorList>
            <person name="Fan W."/>
            <person name="Wang S."/>
            <person name="Wang H."/>
            <person name="Wang A."/>
            <person name="Jiang F."/>
            <person name="Liu H."/>
            <person name="Zhao H."/>
            <person name="Xu D."/>
            <person name="Zhang Y."/>
        </authorList>
    </citation>
    <scope>NUCLEOTIDE SEQUENCE [LARGE SCALE GENOMIC DNA]</scope>
    <source>
        <strain evidence="2">cv. Yunnan</strain>
        <tissue evidence="1">Leaves</tissue>
    </source>
</reference>